<dbReference type="PANTHER" id="PTHR39217">
    <property type="match status" value="1"/>
</dbReference>
<dbReference type="InterPro" id="IPR013815">
    <property type="entry name" value="ATP_grasp_subdomain_1"/>
</dbReference>
<dbReference type="SUPFAM" id="SSF56059">
    <property type="entry name" value="Glutathione synthetase ATP-binding domain-like"/>
    <property type="match status" value="1"/>
</dbReference>
<dbReference type="Gene3D" id="3.30.470.20">
    <property type="entry name" value="ATP-grasp fold, B domain"/>
    <property type="match status" value="1"/>
</dbReference>
<feature type="domain" description="Prokaryotic glutathione synthetase ATP-binding" evidence="1">
    <location>
        <begin position="117"/>
        <end position="219"/>
    </location>
</feature>
<dbReference type="Gene3D" id="3.40.50.20">
    <property type="match status" value="1"/>
</dbReference>
<dbReference type="InterPro" id="IPR053191">
    <property type="entry name" value="DcsG_Biosynth_Enzyme"/>
</dbReference>
<gene>
    <name evidence="2" type="ORF">DXX93_17040</name>
</gene>
<evidence type="ECO:0000313" key="3">
    <source>
        <dbReference type="Proteomes" id="UP000256478"/>
    </source>
</evidence>
<protein>
    <recommendedName>
        <fullName evidence="1">Prokaryotic glutathione synthetase ATP-binding domain-containing protein</fullName>
    </recommendedName>
</protein>
<proteinExistence type="predicted"/>
<dbReference type="GO" id="GO:0004363">
    <property type="term" value="F:glutathione synthase activity"/>
    <property type="evidence" value="ECO:0007669"/>
    <property type="project" value="InterPro"/>
</dbReference>
<evidence type="ECO:0000259" key="1">
    <source>
        <dbReference type="Pfam" id="PF02955"/>
    </source>
</evidence>
<evidence type="ECO:0000313" key="2">
    <source>
        <dbReference type="EMBL" id="REL28099.1"/>
    </source>
</evidence>
<reference evidence="2 3" key="1">
    <citation type="submission" date="2018-08" db="EMBL/GenBank/DDBJ databases">
        <title>Thalassotalea euphylliae genome.</title>
        <authorList>
            <person name="Summers S."/>
            <person name="Rice S.A."/>
            <person name="Freckelton M.L."/>
            <person name="Nedved B.T."/>
            <person name="Hadfield M.G."/>
        </authorList>
    </citation>
    <scope>NUCLEOTIDE SEQUENCE [LARGE SCALE GENOMIC DNA]</scope>
    <source>
        <strain evidence="2 3">H1</strain>
    </source>
</reference>
<organism evidence="2 3">
    <name type="scientific">Thalassotalea euphylliae</name>
    <dbReference type="NCBI Taxonomy" id="1655234"/>
    <lineage>
        <taxon>Bacteria</taxon>
        <taxon>Pseudomonadati</taxon>
        <taxon>Pseudomonadota</taxon>
        <taxon>Gammaproteobacteria</taxon>
        <taxon>Alteromonadales</taxon>
        <taxon>Colwelliaceae</taxon>
        <taxon>Thalassotalea</taxon>
    </lineage>
</organism>
<comment type="caution">
    <text evidence="2">The sequence shown here is derived from an EMBL/GenBank/DDBJ whole genome shotgun (WGS) entry which is preliminary data.</text>
</comment>
<name>A0A3E0TUF3_9GAMM</name>
<dbReference type="AlphaFoldDB" id="A0A3E0TUF3"/>
<dbReference type="PANTHER" id="PTHR39217:SF1">
    <property type="entry name" value="GLUTATHIONE SYNTHETASE"/>
    <property type="match status" value="1"/>
</dbReference>
<sequence>MKRCAILTMDSLENFEAYDDLLAQPLAELGWQMEMISWRDTKVNWDDFHAVIVRSPWDYQDDADKFMQVLAKIEQSSAHLENSLAVMQWNIDKLYLKELEAKQVNIVPTLWREHFEASELPAFFEHFDAEQIVLKPRISANADNTFWLTKENYQAKLAELRDAFATRNFMVQPFMESVIEEGEFSLFYFDGNYSHAILKTPKQDDFRVQEEHGGRLTAVAPEEELVRQASVALAVIREMPLYARVDFVRSGDTFALMEAELIEPSLYFNMDEQSATRFAQAFAAKMQKLAI</sequence>
<accession>A0A3E0TUF3</accession>
<dbReference type="Pfam" id="PF02955">
    <property type="entry name" value="GSH-S_ATP"/>
    <property type="match status" value="1"/>
</dbReference>
<dbReference type="RefSeq" id="WP_116009153.1">
    <property type="nucleotide sequence ID" value="NZ_QUOU01000001.1"/>
</dbReference>
<dbReference type="InterPro" id="IPR004218">
    <property type="entry name" value="GSHS_ATP-bd"/>
</dbReference>
<dbReference type="OrthoDB" id="3373978at2"/>
<dbReference type="Proteomes" id="UP000256478">
    <property type="component" value="Unassembled WGS sequence"/>
</dbReference>
<dbReference type="EMBL" id="QUOU01000001">
    <property type="protein sequence ID" value="REL28099.1"/>
    <property type="molecule type" value="Genomic_DNA"/>
</dbReference>
<dbReference type="Gene3D" id="3.30.1490.20">
    <property type="entry name" value="ATP-grasp fold, A domain"/>
    <property type="match status" value="1"/>
</dbReference>
<dbReference type="GO" id="GO:0005524">
    <property type="term" value="F:ATP binding"/>
    <property type="evidence" value="ECO:0007669"/>
    <property type="project" value="InterPro"/>
</dbReference>